<dbReference type="SUPFAM" id="SSF53474">
    <property type="entry name" value="alpha/beta-Hydrolases"/>
    <property type="match status" value="1"/>
</dbReference>
<feature type="chain" id="PRO_5045619461" evidence="4">
    <location>
        <begin position="30"/>
        <end position="334"/>
    </location>
</feature>
<organism evidence="5 6">
    <name type="scientific">Bradyrhizobium guangdongense</name>
    <dbReference type="NCBI Taxonomy" id="1325090"/>
    <lineage>
        <taxon>Bacteria</taxon>
        <taxon>Pseudomonadati</taxon>
        <taxon>Pseudomonadota</taxon>
        <taxon>Alphaproteobacteria</taxon>
        <taxon>Hyphomicrobiales</taxon>
        <taxon>Nitrobacteraceae</taxon>
        <taxon>Bradyrhizobium</taxon>
    </lineage>
</organism>
<name>A0ABX6URC0_9BRAD</name>
<dbReference type="PANTHER" id="PTHR10272:SF0">
    <property type="entry name" value="PLATELET-ACTIVATING FACTOR ACETYLHYDROLASE"/>
    <property type="match status" value="1"/>
</dbReference>
<feature type="signal peptide" evidence="4">
    <location>
        <begin position="1"/>
        <end position="29"/>
    </location>
</feature>
<dbReference type="InterPro" id="IPR029058">
    <property type="entry name" value="AB_hydrolase_fold"/>
</dbReference>
<dbReference type="EMBL" id="CP030057">
    <property type="protein sequence ID" value="QOZ63958.1"/>
    <property type="molecule type" value="Genomic_DNA"/>
</dbReference>
<dbReference type="GO" id="GO:0016787">
    <property type="term" value="F:hydrolase activity"/>
    <property type="evidence" value="ECO:0007669"/>
    <property type="project" value="UniProtKB-KW"/>
</dbReference>
<accession>A0ABX6URC0</accession>
<evidence type="ECO:0000256" key="1">
    <source>
        <dbReference type="ARBA" id="ARBA00022801"/>
    </source>
</evidence>
<dbReference type="Proteomes" id="UP000593880">
    <property type="component" value="Chromosome"/>
</dbReference>
<dbReference type="PANTHER" id="PTHR10272">
    <property type="entry name" value="PLATELET-ACTIVATING FACTOR ACETYLHYDROLASE"/>
    <property type="match status" value="1"/>
</dbReference>
<evidence type="ECO:0000256" key="3">
    <source>
        <dbReference type="ARBA" id="ARBA00023098"/>
    </source>
</evidence>
<protein>
    <submittedName>
        <fullName evidence="5">Hydrolase</fullName>
    </submittedName>
</protein>
<evidence type="ECO:0000256" key="2">
    <source>
        <dbReference type="ARBA" id="ARBA00022963"/>
    </source>
</evidence>
<evidence type="ECO:0000256" key="4">
    <source>
        <dbReference type="SAM" id="SignalP"/>
    </source>
</evidence>
<keyword evidence="6" id="KW-1185">Reference proteome</keyword>
<sequence>MGGLALRRTIRAFAVALCCLGSFALGSFAKASGIQLLDADPALSGAIWYPCAAEPTHVALGNLAVGADFDLKGVKDCPVTGARLPLVIFSHGRGGWFGANHDTEEALADAGFIVAAINHPGDTTNDSSRRDTLSVWASRPADIVRLLDFMLKDWKDRAVIDPAKVGFFGFSLGGATGFVLMGTRPDFARVAGLCKETTGSCAELHSGATPPEPIQDARIRAAVIVDPAPGTLTRENLALVKVPFQFWRSQFGGPGVGDGSGTARVADGLPGKPDIHVVAAGHFAFLAPCSAELAAAVPRICTDTPAGFDRAGFHREFNAAVVKYFGEQLAGGGP</sequence>
<dbReference type="Gene3D" id="3.40.50.1820">
    <property type="entry name" value="alpha/beta hydrolase"/>
    <property type="match status" value="1"/>
</dbReference>
<keyword evidence="3" id="KW-0443">Lipid metabolism</keyword>
<proteinExistence type="predicted"/>
<dbReference type="InterPro" id="IPR016986">
    <property type="entry name" value="UCP031982_abhydr"/>
</dbReference>
<reference evidence="5 6" key="1">
    <citation type="submission" date="2018-06" db="EMBL/GenBank/DDBJ databases">
        <title>Comparative genomics of rhizobia nodulating Arachis hypogaea in China.</title>
        <authorList>
            <person name="Li Y."/>
        </authorList>
    </citation>
    <scope>NUCLEOTIDE SEQUENCE [LARGE SCALE GENOMIC DNA]</scope>
    <source>
        <strain evidence="5 6">CCBAU 51658</strain>
    </source>
</reference>
<keyword evidence="2" id="KW-0442">Lipid degradation</keyword>
<gene>
    <name evidence="5" type="ORF">XH86_25250</name>
</gene>
<dbReference type="PIRSF" id="PIRSF031982">
    <property type="entry name" value="UCP031982_abhydr"/>
    <property type="match status" value="1"/>
</dbReference>
<evidence type="ECO:0000313" key="5">
    <source>
        <dbReference type="EMBL" id="QOZ63958.1"/>
    </source>
</evidence>
<keyword evidence="4" id="KW-0732">Signal</keyword>
<keyword evidence="1 5" id="KW-0378">Hydrolase</keyword>
<evidence type="ECO:0000313" key="6">
    <source>
        <dbReference type="Proteomes" id="UP000593880"/>
    </source>
</evidence>